<dbReference type="RefSeq" id="WP_165703876.1">
    <property type="nucleotide sequence ID" value="NZ_JMCC02000057.1"/>
</dbReference>
<dbReference type="PANTHER" id="PTHR44591:SF22">
    <property type="entry name" value="CHEY SUBFAMILY"/>
    <property type="match status" value="1"/>
</dbReference>
<dbReference type="GO" id="GO:0000160">
    <property type="term" value="P:phosphorelay signal transduction system"/>
    <property type="evidence" value="ECO:0007669"/>
    <property type="project" value="InterPro"/>
</dbReference>
<dbReference type="Proteomes" id="UP000031599">
    <property type="component" value="Unassembled WGS sequence"/>
</dbReference>
<dbReference type="SMART" id="SM00448">
    <property type="entry name" value="REC"/>
    <property type="match status" value="1"/>
</dbReference>
<dbReference type="Gene3D" id="1.20.120.160">
    <property type="entry name" value="HPT domain"/>
    <property type="match status" value="1"/>
</dbReference>
<comment type="caution">
    <text evidence="4">The sequence shown here is derived from an EMBL/GenBank/DDBJ whole genome shotgun (WGS) entry which is preliminary data.</text>
</comment>
<keyword evidence="1 2" id="KW-0597">Phosphoprotein</keyword>
<evidence type="ECO:0000256" key="1">
    <source>
        <dbReference type="ARBA" id="ARBA00022553"/>
    </source>
</evidence>
<reference evidence="4 5" key="1">
    <citation type="submission" date="2014-12" db="EMBL/GenBank/DDBJ databases">
        <title>Genome assembly of Enhygromyxa salina DSM 15201.</title>
        <authorList>
            <person name="Sharma G."/>
            <person name="Subramanian S."/>
        </authorList>
    </citation>
    <scope>NUCLEOTIDE SEQUENCE [LARGE SCALE GENOMIC DNA]</scope>
    <source>
        <strain evidence="4 5">DSM 15201</strain>
    </source>
</reference>
<dbReference type="InterPro" id="IPR036641">
    <property type="entry name" value="HPT_dom_sf"/>
</dbReference>
<dbReference type="InterPro" id="IPR001789">
    <property type="entry name" value="Sig_transdc_resp-reg_receiver"/>
</dbReference>
<dbReference type="AlphaFoldDB" id="A0A0C2D0F6"/>
<dbReference type="EMBL" id="JMCC02000057">
    <property type="protein sequence ID" value="KIG15325.1"/>
    <property type="molecule type" value="Genomic_DNA"/>
</dbReference>
<dbReference type="InterPro" id="IPR008207">
    <property type="entry name" value="Sig_transdc_His_kin_Hpt_dom"/>
</dbReference>
<proteinExistence type="predicted"/>
<dbReference type="SUPFAM" id="SSF47226">
    <property type="entry name" value="Histidine-containing phosphotransfer domain, HPT domain"/>
    <property type="match status" value="1"/>
</dbReference>
<dbReference type="InterPro" id="IPR011006">
    <property type="entry name" value="CheY-like_superfamily"/>
</dbReference>
<dbReference type="InterPro" id="IPR050595">
    <property type="entry name" value="Bact_response_regulator"/>
</dbReference>
<evidence type="ECO:0000259" key="3">
    <source>
        <dbReference type="PROSITE" id="PS50110"/>
    </source>
</evidence>
<dbReference type="GO" id="GO:0004672">
    <property type="term" value="F:protein kinase activity"/>
    <property type="evidence" value="ECO:0007669"/>
    <property type="project" value="UniProtKB-ARBA"/>
</dbReference>
<gene>
    <name evidence="4" type="ORF">DB30_05752</name>
</gene>
<evidence type="ECO:0000313" key="4">
    <source>
        <dbReference type="EMBL" id="KIG15325.1"/>
    </source>
</evidence>
<protein>
    <submittedName>
        <fullName evidence="4">Two-component response regulator</fullName>
    </submittedName>
</protein>
<dbReference type="Pfam" id="PF00072">
    <property type="entry name" value="Response_reg"/>
    <property type="match status" value="1"/>
</dbReference>
<feature type="domain" description="Response regulatory" evidence="3">
    <location>
        <begin position="6"/>
        <end position="123"/>
    </location>
</feature>
<dbReference type="PROSITE" id="PS50110">
    <property type="entry name" value="RESPONSE_REGULATORY"/>
    <property type="match status" value="1"/>
</dbReference>
<sequence>MAQINTILLVDDEPDIRTIAEMSLSHVGGWKTVLASSGAQALELAVTHKPDVILLDVMMPEMDGVATFKALAAQPETRDIPVIFMTAKVQSHEKERYVGFGAAGVIPKPFDPMQLPKEIRGILDQPVELRGRARIEALRRRYADSLATKIEGLRAAVEHARAADPASHRVAVDAAHLIAHTLHGTAGTYGHAEVSGAMASIEQALQDLLAGAGDDEDACWRRVEAGLERASQAVDK</sequence>
<feature type="modified residue" description="4-aspartylphosphate" evidence="2">
    <location>
        <position position="56"/>
    </location>
</feature>
<evidence type="ECO:0000313" key="5">
    <source>
        <dbReference type="Proteomes" id="UP000031599"/>
    </source>
</evidence>
<dbReference type="SUPFAM" id="SSF52172">
    <property type="entry name" value="CheY-like"/>
    <property type="match status" value="1"/>
</dbReference>
<accession>A0A0C2D0F6</accession>
<organism evidence="4 5">
    <name type="scientific">Enhygromyxa salina</name>
    <dbReference type="NCBI Taxonomy" id="215803"/>
    <lineage>
        <taxon>Bacteria</taxon>
        <taxon>Pseudomonadati</taxon>
        <taxon>Myxococcota</taxon>
        <taxon>Polyangia</taxon>
        <taxon>Nannocystales</taxon>
        <taxon>Nannocystaceae</taxon>
        <taxon>Enhygromyxa</taxon>
    </lineage>
</organism>
<dbReference type="Pfam" id="PF01627">
    <property type="entry name" value="Hpt"/>
    <property type="match status" value="1"/>
</dbReference>
<dbReference type="PANTHER" id="PTHR44591">
    <property type="entry name" value="STRESS RESPONSE REGULATOR PROTEIN 1"/>
    <property type="match status" value="1"/>
</dbReference>
<dbReference type="Gene3D" id="3.40.50.2300">
    <property type="match status" value="1"/>
</dbReference>
<name>A0A0C2D0F6_9BACT</name>
<evidence type="ECO:0000256" key="2">
    <source>
        <dbReference type="PROSITE-ProRule" id="PRU00169"/>
    </source>
</evidence>
<dbReference type="CDD" id="cd17552">
    <property type="entry name" value="REC_RR468-like"/>
    <property type="match status" value="1"/>
</dbReference>